<dbReference type="EMBL" id="CAJNOW010000439">
    <property type="protein sequence ID" value="CAF1276599.1"/>
    <property type="molecule type" value="Genomic_DNA"/>
</dbReference>
<organism evidence="1 6">
    <name type="scientific">Rotaria magnacalcarata</name>
    <dbReference type="NCBI Taxonomy" id="392030"/>
    <lineage>
        <taxon>Eukaryota</taxon>
        <taxon>Metazoa</taxon>
        <taxon>Spiralia</taxon>
        <taxon>Gnathifera</taxon>
        <taxon>Rotifera</taxon>
        <taxon>Eurotatoria</taxon>
        <taxon>Bdelloidea</taxon>
        <taxon>Philodinida</taxon>
        <taxon>Philodinidae</taxon>
        <taxon>Rotaria</taxon>
    </lineage>
</organism>
<evidence type="ECO:0000313" key="1">
    <source>
        <dbReference type="EMBL" id="CAF1276599.1"/>
    </source>
</evidence>
<accession>A0A815BUN1</accession>
<sequence>MIIIFKSIARTIIIYSYPLLLTADENVWNRIQIIQNKALRAALGLRIHTSVDYIHKISNIPKIKDFATTLLKQTIQTATENKDVTSKTHRQNILDEIKCKQVTFLLIQYHPRET</sequence>
<evidence type="ECO:0000313" key="3">
    <source>
        <dbReference type="EMBL" id="CAF3855157.1"/>
    </source>
</evidence>
<gene>
    <name evidence="3" type="ORF">BYL167_LOCUS6076</name>
    <name evidence="2" type="ORF">CJN711_LOCUS34920</name>
    <name evidence="4" type="ORF">GIL414_LOCUS4271</name>
    <name evidence="1" type="ORF">KQP761_LOCUS3564</name>
    <name evidence="5" type="ORF">SMN809_LOCUS15320</name>
</gene>
<dbReference type="Proteomes" id="UP000663855">
    <property type="component" value="Unassembled WGS sequence"/>
</dbReference>
<dbReference type="Proteomes" id="UP000663834">
    <property type="component" value="Unassembled WGS sequence"/>
</dbReference>
<evidence type="ECO:0000313" key="5">
    <source>
        <dbReference type="EMBL" id="CAF4063348.1"/>
    </source>
</evidence>
<evidence type="ECO:0000313" key="6">
    <source>
        <dbReference type="Proteomes" id="UP000663834"/>
    </source>
</evidence>
<reference evidence="1" key="1">
    <citation type="submission" date="2021-02" db="EMBL/GenBank/DDBJ databases">
        <authorList>
            <person name="Nowell W R."/>
        </authorList>
    </citation>
    <scope>NUCLEOTIDE SEQUENCE</scope>
</reference>
<dbReference type="EMBL" id="CAJOBJ010001011">
    <property type="protein sequence ID" value="CAF3856826.1"/>
    <property type="molecule type" value="Genomic_DNA"/>
</dbReference>
<evidence type="ECO:0000313" key="4">
    <source>
        <dbReference type="EMBL" id="CAF3856826.1"/>
    </source>
</evidence>
<dbReference type="Proteomes" id="UP000681720">
    <property type="component" value="Unassembled WGS sequence"/>
</dbReference>
<dbReference type="Proteomes" id="UP000681967">
    <property type="component" value="Unassembled WGS sequence"/>
</dbReference>
<dbReference type="EMBL" id="CAJOBI010006554">
    <property type="protein sequence ID" value="CAF4063348.1"/>
    <property type="molecule type" value="Genomic_DNA"/>
</dbReference>
<evidence type="ECO:0000313" key="2">
    <source>
        <dbReference type="EMBL" id="CAF1598953.1"/>
    </source>
</evidence>
<name>A0A815BUN1_9BILA</name>
<dbReference type="Proteomes" id="UP000676336">
    <property type="component" value="Unassembled WGS sequence"/>
</dbReference>
<protein>
    <submittedName>
        <fullName evidence="1">Uncharacterized protein</fullName>
    </submittedName>
</protein>
<dbReference type="EMBL" id="CAJOBH010001443">
    <property type="protein sequence ID" value="CAF3855157.1"/>
    <property type="molecule type" value="Genomic_DNA"/>
</dbReference>
<dbReference type="AlphaFoldDB" id="A0A815BUN1"/>
<dbReference type="EMBL" id="CAJNOV010017015">
    <property type="protein sequence ID" value="CAF1598953.1"/>
    <property type="molecule type" value="Genomic_DNA"/>
</dbReference>
<comment type="caution">
    <text evidence="1">The sequence shown here is derived from an EMBL/GenBank/DDBJ whole genome shotgun (WGS) entry which is preliminary data.</text>
</comment>
<proteinExistence type="predicted"/>